<dbReference type="PANTHER" id="PTHR13793:SF107">
    <property type="entry name" value="BROMODOMAIN-CONTAINING PROTEIN HOMOLOG"/>
    <property type="match status" value="1"/>
</dbReference>
<dbReference type="Proteomes" id="UP000236928">
    <property type="component" value="Unassembled WGS sequence"/>
</dbReference>
<evidence type="ECO:0000256" key="5">
    <source>
        <dbReference type="SAM" id="Coils"/>
    </source>
</evidence>
<evidence type="ECO:0000256" key="1">
    <source>
        <dbReference type="ARBA" id="ARBA00022723"/>
    </source>
</evidence>
<dbReference type="InterPro" id="IPR019786">
    <property type="entry name" value="Zinc_finger_PHD-type_CS"/>
</dbReference>
<organism evidence="8 9">
    <name type="scientific">Cryptosporidium meleagridis</name>
    <dbReference type="NCBI Taxonomy" id="93969"/>
    <lineage>
        <taxon>Eukaryota</taxon>
        <taxon>Sar</taxon>
        <taxon>Alveolata</taxon>
        <taxon>Apicomplexa</taxon>
        <taxon>Conoidasida</taxon>
        <taxon>Coccidia</taxon>
        <taxon>Eucoccidiorida</taxon>
        <taxon>Eimeriorina</taxon>
        <taxon>Cryptosporidiidae</taxon>
        <taxon>Cryptosporidium</taxon>
    </lineage>
</organism>
<dbReference type="EMBL" id="JIBK01000009">
    <property type="protein sequence ID" value="POM83077.1"/>
    <property type="molecule type" value="Genomic_DNA"/>
</dbReference>
<reference evidence="8 9" key="1">
    <citation type="submission" date="2014-04" db="EMBL/GenBank/DDBJ databases">
        <title>Comparative Genomics of Cryptosporidium Species.</title>
        <authorList>
            <person name="Silva J.C."/>
            <person name="Su Q."/>
            <person name="Chalmers R."/>
            <person name="Chibucos M.C."/>
            <person name="Elwin K."/>
            <person name="Godinez A."/>
            <person name="Guo F."/>
            <person name="Huynh K."/>
            <person name="Orvis J."/>
            <person name="Ott S."/>
            <person name="Sadzewicz L."/>
            <person name="Sengamalay N."/>
            <person name="Shetty A."/>
            <person name="Sun M."/>
            <person name="Tallon L."/>
            <person name="Xiao L."/>
            <person name="Zhang H."/>
            <person name="Fraser C.M."/>
            <person name="Zhu G."/>
            <person name="Kissinger J."/>
            <person name="Widmer G."/>
        </authorList>
    </citation>
    <scope>NUCLEOTIDE SEQUENCE [LARGE SCALE GENOMIC DNA]</scope>
    <source>
        <strain evidence="8 9">UKMEL1</strain>
    </source>
</reference>
<keyword evidence="1" id="KW-0479">Metal-binding</keyword>
<feature type="compositionally biased region" description="Basic residues" evidence="6">
    <location>
        <begin position="2381"/>
        <end position="2390"/>
    </location>
</feature>
<keyword evidence="3" id="KW-0862">Zinc</keyword>
<dbReference type="OrthoDB" id="336088at2759"/>
<dbReference type="VEuPathDB" id="CryptoDB:CmeUKMEL1_05590"/>
<evidence type="ECO:0000256" key="4">
    <source>
        <dbReference type="PROSITE-ProRule" id="PRU00146"/>
    </source>
</evidence>
<evidence type="ECO:0000313" key="9">
    <source>
        <dbReference type="Proteomes" id="UP000236928"/>
    </source>
</evidence>
<gene>
    <name evidence="8" type="ORF">CmeUKMEL1_05590</name>
</gene>
<feature type="compositionally biased region" description="Basic and acidic residues" evidence="6">
    <location>
        <begin position="2455"/>
        <end position="2468"/>
    </location>
</feature>
<sequence length="2777" mass="328465">MLNDRECIICNDVEEYAYNELTLVKCKNCDVFFHKICYGISNHNISNQGIVILCDPCQYELQIKGKQLNKLSSNKNFKCLICFNTGILKRVLVPQKFDLFQNSGSNLHHLQNRAIWIHIECAIYSQDYITIHNWRTMSNIEILKPLLYINSQSCSFCNGNFGLLRKCRSSQCMEYFHIHCLLKSPYYKRRNIKIEKNHLLEIYCHYHSKIQSQISLEQGQKFRKSIIKSLRNEVKVLENSRNFDNYIKAVLESSPGNLFALPEFLSYEKDFIGFTLLSIIVSSDIWTLRTTAFLSLAAQPSQKDASFRLTVTDQSSIYKWIQLSKFIPVALKYTENLVSICNQISDVAQKNSDTGTGSKISISNNILYYISNIQLILDHQALREWEIKYMDYYNILVKRLHKNNSCLDIYKLREIFQDLPIKHKDKGLFNQLYYSSNLYLIISAIFNNVQRLDLELNRTLKSKVIDIDKLKFLILKIENEIPGNSPVNKARYNKIISYSSFLENFLEKVTKELRFKQPRRDLEISNNVELDHNFQEFFNKANLIKNHKSFIDFIFSTPICDHSSIQSDLNRIQDHFRPQHSRVSRSFNYSFKPQIFTRKVTSRKIRSLVDQIYKFQKWENTVHDCYNSLKSLENRSSSNYQHSTFKEKYQRFLRKFETSRVNVDSFIQEIKEMSKLFDKNREILIKSKFFNQYKYLLQEYNKVRKLEDFLEKQLHPNFDLVLLYFHFVLESKFSLLPRKPFQSTFLLQLEKYSYFEAYLTNSLEIQEISFQDIVILAQYFHFKTKKDLQNQLYHKSLIFQDFLSLLNKLLNKFSENLGFALQVHLMVSSFQVPLDTPRIFTLSQQLQDYDQIFKYLLNKDKIFDTPIQGIFDYLLVVFDTENINRKSDFYQTPFSFQNYRKHFTQITQETDFDGHFQIFDLKNPQNIISIPLDYKIKLIQRYYVLETLSVLLNHGLSSYDNMKDLILKVLDHYDSNSQLLIMIWRKLRLLYVEENMYQALDSFCKAYSQEPLGLKKMIKEKFVVNDELYDFFMRHLTEKILMNFNGKNSISESIDDYLQDLDYIVNCNSNNQINTSQLISEIKEIRLLDQNIKEMIEKLNCENFKKKKELIESILDNELGIESGLNSSINNKKSLSGDIYVHQAMSYDEEMIRDQLNMDFSTKKRNDFFSKLDINDLFDPESIRIIKSKDPNVKNLFQRRDDREMTREKRNTANLVNRYLSIIEDERNQSLLLLGMLSKYNVRISMDSSEDELSLRLKNLFKDLIGKKRVITTNTRLFGYLVDDWIHFEIAFVINIARMNGGEMNKDNDHFMLKEWFNDSYLRYKTPFKVFESCEKMVEKNGDVSLSIFELLRDVSMRYLELVKNWEKDYLEIVESDKIRDFYNVLLVFNQSRVIRKLFQGGLDSRTNRLNGLTENEICLKVKSERIREEYQRLKGLFGDLMLPFKSYINETFNEIARNGLYNMRTSGKFLVYFPSMLVESLRSREFENSSGNSLRIFVEEISMIYFSKDLTLLLVKINMTYKCEIFYIDAELLITLSSEIELKSSILMESWLMDYYNYFVRIYRDSLVDENYYYISEDGMSEDGIELLNNRIDNYEGEILDRLRNLNNSDGFSVKNKMGLSLRGFKINDDNGRGGEKGLVLKRKKRRFIIIRDIIDLILNILMYRVFISGVFGNDKLDKKTDIFRRDDSVLDFDLGLKSMIMYFSLKDIIENSFKRGEGIRSGEEIFFPKEIFDILKEISRLVELFNKEEISLKIEDRPRIHHSLFEKELMTMEDFRCWEIASDSYFFKDLNKDEDLDSEFLLDKIQWIPEYENFNTILDMIDLILFHVKKIKSSCLDCLNLKEISKLMDSLEKKKKSISELEEASLETLKEIIEDEKENSRFETRSRNFLLLEKIIYPPKISQKMVYELTCKKLGKLIPNFKVLSRSLNILPFKGFEMLDKYLSNSILTDKNLSSILNKMSDLENDFDLETRQELKGIVSHNLEYLLKVVELRKWMNESKLSSETLYRCYLKFFRGILRYFLMYGSNHRWVDLDELQDRKEGVRRKIFVPILEYSVLRRIYDEFLSWYKFPSNQVEMNVGVFQSCEFIILECLLSCCRYLMEKVSFNRNKMENEEYLINHCALRYLYYFQQGSKSINFNSIIGILDIGDYLSDYSGILDMELIMRQDFFKIQNSEIVDDGDKYQLGSFSVFSRVDNRLIHHFLRKNKIQVSICGIKDEKFGLISNIYYIKENMEEMDFKWSIGRISSSLKPINGFYFLRSYVRQYLEYIFKAFYNKDDRDYIKKKDHSLYLDAFGKEDQLSIDNLFKVLDKYLKDVMDYSLRLVLKSFKIKSYDDHSSYSNLSKYPNQLEKLNSKWMIFGQHKWINQLIQVENQNKLSKSARKKRLKDKRREEPERGPGGRGENVLEDSIDKPQVSARLEMNSSKPQDTKKRKIQVNSEIVTSMDASKIMNGKQEKEQEDKNKEQEGGGNIVHSEKLKSHEGIKSDLKFTWLGWLSFGRDEENGDEDILEIGIYQISNQFTKRNDNIIRELSGCLDLRYNGKKHSMDLVEKALGNNSIVVLVSSNWSHHLRFCKSKIFSRIFHYNYNYEDYEIFEFEMVEKNNPIGDVRLWIFPCNLSDEDSSRLFFSGNTSNKKTSSLILPISRYYLIGMLVSSSEINQNGNNSGIDQSQEKDEEISVLTSLLPNQGQMHKIAQYCHNKSIKSDSKMEFLINNDMFSSAGTLLSSLLLVNSSSNQIDQYSSSTSNQQDNYYSNNICTLRDLANSLKRKITQGRD</sequence>
<dbReference type="InterPro" id="IPR013083">
    <property type="entry name" value="Znf_RING/FYVE/PHD"/>
</dbReference>
<proteinExistence type="predicted"/>
<dbReference type="InterPro" id="IPR050701">
    <property type="entry name" value="Histone_Mod_Regulator"/>
</dbReference>
<dbReference type="PROSITE" id="PS50016">
    <property type="entry name" value="ZF_PHD_2"/>
    <property type="match status" value="1"/>
</dbReference>
<feature type="compositionally biased region" description="Polar residues" evidence="6">
    <location>
        <begin position="2437"/>
        <end position="2447"/>
    </location>
</feature>
<evidence type="ECO:0000256" key="6">
    <source>
        <dbReference type="SAM" id="MobiDB-lite"/>
    </source>
</evidence>
<evidence type="ECO:0000256" key="2">
    <source>
        <dbReference type="ARBA" id="ARBA00022771"/>
    </source>
</evidence>
<dbReference type="InterPro" id="IPR019787">
    <property type="entry name" value="Znf_PHD-finger"/>
</dbReference>
<dbReference type="SUPFAM" id="SSF57903">
    <property type="entry name" value="FYVE/PHD zinc finger"/>
    <property type="match status" value="1"/>
</dbReference>
<dbReference type="PROSITE" id="PS01359">
    <property type="entry name" value="ZF_PHD_1"/>
    <property type="match status" value="1"/>
</dbReference>
<evidence type="ECO:0000259" key="7">
    <source>
        <dbReference type="PROSITE" id="PS50016"/>
    </source>
</evidence>
<feature type="coiled-coil region" evidence="5">
    <location>
        <begin position="1843"/>
        <end position="1881"/>
    </location>
</feature>
<evidence type="ECO:0000313" key="8">
    <source>
        <dbReference type="EMBL" id="POM83077.1"/>
    </source>
</evidence>
<dbReference type="InterPro" id="IPR011011">
    <property type="entry name" value="Znf_FYVE_PHD"/>
</dbReference>
<feature type="domain" description="PHD-type" evidence="7">
    <location>
        <begin position="4"/>
        <end position="60"/>
    </location>
</feature>
<dbReference type="Gene3D" id="3.30.40.10">
    <property type="entry name" value="Zinc/RING finger domain, C3HC4 (zinc finger)"/>
    <property type="match status" value="1"/>
</dbReference>
<name>A0A2P4YZ51_9CRYT</name>
<keyword evidence="9" id="KW-1185">Reference proteome</keyword>
<dbReference type="GO" id="GO:0008270">
    <property type="term" value="F:zinc ion binding"/>
    <property type="evidence" value="ECO:0007669"/>
    <property type="project" value="UniProtKB-KW"/>
</dbReference>
<feature type="compositionally biased region" description="Basic and acidic residues" evidence="6">
    <location>
        <begin position="2391"/>
        <end position="2400"/>
    </location>
</feature>
<dbReference type="SMART" id="SM00249">
    <property type="entry name" value="PHD"/>
    <property type="match status" value="2"/>
</dbReference>
<dbReference type="InterPro" id="IPR001965">
    <property type="entry name" value="Znf_PHD"/>
</dbReference>
<evidence type="ECO:0000256" key="3">
    <source>
        <dbReference type="ARBA" id="ARBA00022833"/>
    </source>
</evidence>
<comment type="caution">
    <text evidence="8">The sequence shown here is derived from an EMBL/GenBank/DDBJ whole genome shotgun (WGS) entry which is preliminary data.</text>
</comment>
<dbReference type="Pfam" id="PF13771">
    <property type="entry name" value="zf-HC5HC2H"/>
    <property type="match status" value="1"/>
</dbReference>
<dbReference type="PANTHER" id="PTHR13793">
    <property type="entry name" value="PHD FINGER PROTEINS"/>
    <property type="match status" value="1"/>
</dbReference>
<keyword evidence="5" id="KW-0175">Coiled coil</keyword>
<accession>A0A2P4YZ51</accession>
<protein>
    <submittedName>
        <fullName evidence="8">PHD-zinc-finger like domain protein</fullName>
    </submittedName>
</protein>
<feature type="region of interest" description="Disordered" evidence="6">
    <location>
        <begin position="2378"/>
        <end position="2474"/>
    </location>
</feature>
<keyword evidence="2 4" id="KW-0863">Zinc-finger</keyword>
<dbReference type="GO" id="GO:0006357">
    <property type="term" value="P:regulation of transcription by RNA polymerase II"/>
    <property type="evidence" value="ECO:0007669"/>
    <property type="project" value="TreeGrafter"/>
</dbReference>